<dbReference type="RefSeq" id="WP_106381324.1">
    <property type="nucleotide sequence ID" value="NZ_NIGF01000030.1"/>
</dbReference>
<feature type="transmembrane region" description="Helical" evidence="2">
    <location>
        <begin position="12"/>
        <end position="35"/>
    </location>
</feature>
<evidence type="ECO:0000256" key="2">
    <source>
        <dbReference type="SAM" id="Phobius"/>
    </source>
</evidence>
<evidence type="ECO:0000259" key="3">
    <source>
        <dbReference type="Pfam" id="PF07596"/>
    </source>
</evidence>
<keyword evidence="1" id="KW-0488">Methylation</keyword>
<dbReference type="Gene3D" id="3.30.700.10">
    <property type="entry name" value="Glycoprotein, Type 4 Pilin"/>
    <property type="match status" value="1"/>
</dbReference>
<name>A0A2S8SP19_9BACT</name>
<dbReference type="InterPro" id="IPR000983">
    <property type="entry name" value="Bac_GSPG_pilin"/>
</dbReference>
<evidence type="ECO:0000313" key="4">
    <source>
        <dbReference type="EMBL" id="PQV62538.1"/>
    </source>
</evidence>
<dbReference type="InterPro" id="IPR011453">
    <property type="entry name" value="DUF1559"/>
</dbReference>
<dbReference type="PANTHER" id="PTHR30093:SF2">
    <property type="entry name" value="TYPE II SECRETION SYSTEM PROTEIN H"/>
    <property type="match status" value="1"/>
</dbReference>
<feature type="domain" description="DUF1559" evidence="3">
    <location>
        <begin position="38"/>
        <end position="101"/>
    </location>
</feature>
<keyword evidence="2" id="KW-0472">Membrane</keyword>
<comment type="caution">
    <text evidence="4">The sequence shown here is derived from an EMBL/GenBank/DDBJ whole genome shotgun (WGS) entry which is preliminary data.</text>
</comment>
<evidence type="ECO:0000256" key="1">
    <source>
        <dbReference type="ARBA" id="ARBA00022481"/>
    </source>
</evidence>
<dbReference type="InterPro" id="IPR012902">
    <property type="entry name" value="N_methyl_site"/>
</dbReference>
<dbReference type="AlphaFoldDB" id="A0A2S8SP19"/>
<reference evidence="4 5" key="1">
    <citation type="journal article" date="2018" name="Syst. Appl. Microbiol.">
        <title>Abditibacterium utsteinense sp. nov., the first cultivated member of candidate phylum FBP, isolated from ice-free Antarctic soil samples.</title>
        <authorList>
            <person name="Tahon G."/>
            <person name="Tytgat B."/>
            <person name="Lebbe L."/>
            <person name="Carlier A."/>
            <person name="Willems A."/>
        </authorList>
    </citation>
    <scope>NUCLEOTIDE SEQUENCE [LARGE SCALE GENOMIC DNA]</scope>
    <source>
        <strain evidence="4 5">LMG 29911</strain>
    </source>
</reference>
<accession>A0A2S8SP19</accession>
<organism evidence="4 5">
    <name type="scientific">Abditibacterium utsteinense</name>
    <dbReference type="NCBI Taxonomy" id="1960156"/>
    <lineage>
        <taxon>Bacteria</taxon>
        <taxon>Pseudomonadati</taxon>
        <taxon>Abditibacteriota</taxon>
        <taxon>Abditibacteriia</taxon>
        <taxon>Abditibacteriales</taxon>
        <taxon>Abditibacteriaceae</taxon>
        <taxon>Abditibacterium</taxon>
    </lineage>
</organism>
<dbReference type="PANTHER" id="PTHR30093">
    <property type="entry name" value="GENERAL SECRETION PATHWAY PROTEIN G"/>
    <property type="match status" value="1"/>
</dbReference>
<keyword evidence="2" id="KW-0812">Transmembrane</keyword>
<dbReference type="OrthoDB" id="255848at2"/>
<dbReference type="PRINTS" id="PR00813">
    <property type="entry name" value="BCTERIALGSPG"/>
</dbReference>
<evidence type="ECO:0000313" key="5">
    <source>
        <dbReference type="Proteomes" id="UP000237684"/>
    </source>
</evidence>
<dbReference type="Pfam" id="PF07963">
    <property type="entry name" value="N_methyl"/>
    <property type="match status" value="1"/>
</dbReference>
<dbReference type="GO" id="GO:0015627">
    <property type="term" value="C:type II protein secretion system complex"/>
    <property type="evidence" value="ECO:0007669"/>
    <property type="project" value="InterPro"/>
</dbReference>
<protein>
    <recommendedName>
        <fullName evidence="3">DUF1559 domain-containing protein</fullName>
    </recommendedName>
</protein>
<gene>
    <name evidence="4" type="ORF">B1R32_13025</name>
</gene>
<dbReference type="NCBIfam" id="TIGR02532">
    <property type="entry name" value="IV_pilin_GFxxxE"/>
    <property type="match status" value="1"/>
</dbReference>
<dbReference type="EMBL" id="NIGF01000030">
    <property type="protein sequence ID" value="PQV62538.1"/>
    <property type="molecule type" value="Genomic_DNA"/>
</dbReference>
<proteinExistence type="predicted"/>
<dbReference type="GO" id="GO:0015628">
    <property type="term" value="P:protein secretion by the type II secretion system"/>
    <property type="evidence" value="ECO:0007669"/>
    <property type="project" value="InterPro"/>
</dbReference>
<sequence>MNIQTNKSKKGFSLVEILIILSVICILSAIIFSTFSRVRERAHRSTCQSNLRQIGMALQQYVSDNSGAYPFWFNESLPGNPPPNSYPGIGWSVRIQDYLKNVDLLQCPSDFRYGTKNPNLGASSNDPAYTDYSYNLLMSGLLESKLSIPTRTVVVSDYIPGAAWNIFGELSDEGRITGFLGNSNRHSGWKNCLFVDGHVKWMRPEFILDGSNSSLDPRCALTVYPATTCIY</sequence>
<dbReference type="InParanoid" id="A0A2S8SP19"/>
<dbReference type="Proteomes" id="UP000237684">
    <property type="component" value="Unassembled WGS sequence"/>
</dbReference>
<dbReference type="Pfam" id="PF07596">
    <property type="entry name" value="SBP_bac_10"/>
    <property type="match status" value="1"/>
</dbReference>
<dbReference type="InterPro" id="IPR045584">
    <property type="entry name" value="Pilin-like"/>
</dbReference>
<dbReference type="SUPFAM" id="SSF54523">
    <property type="entry name" value="Pili subunits"/>
    <property type="match status" value="1"/>
</dbReference>
<keyword evidence="5" id="KW-1185">Reference proteome</keyword>
<keyword evidence="2" id="KW-1133">Transmembrane helix</keyword>